<dbReference type="Pfam" id="PF12784">
    <property type="entry name" value="PDDEXK_2"/>
    <property type="match status" value="1"/>
</dbReference>
<reference evidence="1 2" key="1">
    <citation type="submission" date="2024-04" db="EMBL/GenBank/DDBJ databases">
        <title>WGS of bacteria from Torrens River.</title>
        <authorList>
            <person name="Wyrsch E.R."/>
            <person name="Drigo B."/>
        </authorList>
    </citation>
    <scope>NUCLEOTIDE SEQUENCE [LARGE SCALE GENOMIC DNA]</scope>
    <source>
        <strain evidence="1 2">TWI391</strain>
    </source>
</reference>
<protein>
    <submittedName>
        <fullName evidence="1">Rpn family recombination-promoting nuclease/putative transposase</fullName>
    </submittedName>
</protein>
<organism evidence="1 2">
    <name type="scientific">Sphingobacterium kitahiroshimense</name>
    <dbReference type="NCBI Taxonomy" id="470446"/>
    <lineage>
        <taxon>Bacteria</taxon>
        <taxon>Pseudomonadati</taxon>
        <taxon>Bacteroidota</taxon>
        <taxon>Sphingobacteriia</taxon>
        <taxon>Sphingobacteriales</taxon>
        <taxon>Sphingobacteriaceae</taxon>
        <taxon>Sphingobacterium</taxon>
    </lineage>
</organism>
<dbReference type="PANTHER" id="PTHR41317:SF1">
    <property type="entry name" value="PD-(D_E)XK NUCLEASE FAMILY TRANSPOSASE"/>
    <property type="match status" value="1"/>
</dbReference>
<dbReference type="EMBL" id="JBDJNQ010000023">
    <property type="protein sequence ID" value="MEN5380696.1"/>
    <property type="molecule type" value="Genomic_DNA"/>
</dbReference>
<dbReference type="PANTHER" id="PTHR41317">
    <property type="entry name" value="PD-(D_E)XK NUCLEASE FAMILY TRANSPOSASE"/>
    <property type="match status" value="1"/>
</dbReference>
<dbReference type="RefSeq" id="WP_132773317.1">
    <property type="nucleotide sequence ID" value="NZ_JAOQNK010000001.1"/>
</dbReference>
<dbReference type="NCBIfam" id="TIGR01784">
    <property type="entry name" value="T_den_put_tspse"/>
    <property type="match status" value="1"/>
</dbReference>
<gene>
    <name evidence="1" type="ORF">ABE541_25770</name>
</gene>
<accession>A0ABV0C1C2</accession>
<keyword evidence="2" id="KW-1185">Reference proteome</keyword>
<sequence length="300" mass="34729">MKKTKSNMGKYVGFSGDWSFKFYFGREENKPILIGFLNGLFEGEKVIQDLHYRPVEQGGDVENDRKVIFDLYCTGIDGEHFIIEMQQLYQDFFKDRTVFYTSRLINKLIPKGYKGNTYELPEVYFIGILEFELGETERGKYFYDVALCDKQSNLVFYEKLGYKLLVLPNFNKNEADIKTDMDMWLYLLKNMSKLDKIPDFLDKRVFGLIFDIGEVAKLTPEDKMAYEASLKHKRDAENTYSTAQRIGHDRGLKEGLKEGIAQGEHKKAIETALNLKEMGLSTQQIAKATGLTIDEIEKLK</sequence>
<evidence type="ECO:0000313" key="2">
    <source>
        <dbReference type="Proteomes" id="UP001409291"/>
    </source>
</evidence>
<comment type="caution">
    <text evidence="1">The sequence shown here is derived from an EMBL/GenBank/DDBJ whole genome shotgun (WGS) entry which is preliminary data.</text>
</comment>
<dbReference type="Proteomes" id="UP001409291">
    <property type="component" value="Unassembled WGS sequence"/>
</dbReference>
<name>A0ABV0C1C2_9SPHI</name>
<dbReference type="InterPro" id="IPR010106">
    <property type="entry name" value="RpnA"/>
</dbReference>
<evidence type="ECO:0000313" key="1">
    <source>
        <dbReference type="EMBL" id="MEN5380696.1"/>
    </source>
</evidence>
<proteinExistence type="predicted"/>